<reference evidence="1" key="1">
    <citation type="submission" date="2022-02" db="EMBL/GenBank/DDBJ databases">
        <title>Plant Genome Project.</title>
        <authorList>
            <person name="Zhang R.-G."/>
        </authorList>
    </citation>
    <scope>NUCLEOTIDE SEQUENCE</scope>
    <source>
        <strain evidence="1">AT1</strain>
    </source>
</reference>
<comment type="caution">
    <text evidence="1">The sequence shown here is derived from an EMBL/GenBank/DDBJ whole genome shotgun (WGS) entry which is preliminary data.</text>
</comment>
<organism evidence="1 2">
    <name type="scientific">Rhododendron molle</name>
    <name type="common">Chinese azalea</name>
    <name type="synonym">Azalea mollis</name>
    <dbReference type="NCBI Taxonomy" id="49168"/>
    <lineage>
        <taxon>Eukaryota</taxon>
        <taxon>Viridiplantae</taxon>
        <taxon>Streptophyta</taxon>
        <taxon>Embryophyta</taxon>
        <taxon>Tracheophyta</taxon>
        <taxon>Spermatophyta</taxon>
        <taxon>Magnoliopsida</taxon>
        <taxon>eudicotyledons</taxon>
        <taxon>Gunneridae</taxon>
        <taxon>Pentapetalae</taxon>
        <taxon>asterids</taxon>
        <taxon>Ericales</taxon>
        <taxon>Ericaceae</taxon>
        <taxon>Ericoideae</taxon>
        <taxon>Rhodoreae</taxon>
        <taxon>Rhododendron</taxon>
    </lineage>
</organism>
<dbReference type="EMBL" id="CM046390">
    <property type="protein sequence ID" value="KAI8565125.1"/>
    <property type="molecule type" value="Genomic_DNA"/>
</dbReference>
<name>A0ACC0PI49_RHOML</name>
<evidence type="ECO:0000313" key="1">
    <source>
        <dbReference type="EMBL" id="KAI8565125.1"/>
    </source>
</evidence>
<keyword evidence="2" id="KW-1185">Reference proteome</keyword>
<evidence type="ECO:0000313" key="2">
    <source>
        <dbReference type="Proteomes" id="UP001062846"/>
    </source>
</evidence>
<gene>
    <name evidence="1" type="ORF">RHMOL_Rhmol03G0236500</name>
</gene>
<protein>
    <submittedName>
        <fullName evidence="1">Uncharacterized protein</fullName>
    </submittedName>
</protein>
<accession>A0ACC0PI49</accession>
<dbReference type="Proteomes" id="UP001062846">
    <property type="component" value="Chromosome 3"/>
</dbReference>
<proteinExistence type="predicted"/>
<sequence>MVSKRNPALKLSQPLHARVSETVIEATLPVSAICFALTVVVHFDLWRALQILHKAGNQMNGL</sequence>